<dbReference type="Proteomes" id="UP000254060">
    <property type="component" value="Unassembled WGS sequence"/>
</dbReference>
<dbReference type="InterPro" id="IPR019250">
    <property type="entry name" value="DUF2227_metal-bd"/>
</dbReference>
<proteinExistence type="predicted"/>
<organism evidence="2 3">
    <name type="scientific">Exiguobacterium aurantiacum</name>
    <dbReference type="NCBI Taxonomy" id="33987"/>
    <lineage>
        <taxon>Bacteria</taxon>
        <taxon>Bacillati</taxon>
        <taxon>Bacillota</taxon>
        <taxon>Bacilli</taxon>
        <taxon>Bacillales</taxon>
        <taxon>Bacillales Family XII. Incertae Sedis</taxon>
        <taxon>Exiguobacterium</taxon>
    </lineage>
</organism>
<gene>
    <name evidence="2" type="ORF">NCTC13163_01357</name>
</gene>
<dbReference type="AlphaFoldDB" id="A0A377FU23"/>
<evidence type="ECO:0000313" key="3">
    <source>
        <dbReference type="Proteomes" id="UP000254060"/>
    </source>
</evidence>
<reference evidence="2 3" key="1">
    <citation type="submission" date="2018-06" db="EMBL/GenBank/DDBJ databases">
        <authorList>
            <consortium name="Pathogen Informatics"/>
            <person name="Doyle S."/>
        </authorList>
    </citation>
    <scope>NUCLEOTIDE SEQUENCE [LARGE SCALE GENOMIC DNA]</scope>
    <source>
        <strain evidence="2 3">NCTC13163</strain>
    </source>
</reference>
<accession>A0A377FU23</accession>
<dbReference type="RefSeq" id="WP_029334883.1">
    <property type="nucleotide sequence ID" value="NZ_UGGP01000001.1"/>
</dbReference>
<feature type="transmembrane region" description="Helical" evidence="1">
    <location>
        <begin position="83"/>
        <end position="106"/>
    </location>
</feature>
<feature type="transmembrane region" description="Helical" evidence="1">
    <location>
        <begin position="12"/>
        <end position="43"/>
    </location>
</feature>
<feature type="transmembrane region" description="Helical" evidence="1">
    <location>
        <begin position="118"/>
        <end position="137"/>
    </location>
</feature>
<dbReference type="STRING" id="1397694.GCA_000702585_01861"/>
<dbReference type="PANTHER" id="PTHR39085">
    <property type="entry name" value="SLL0924 PROTEIN"/>
    <property type="match status" value="1"/>
</dbReference>
<evidence type="ECO:0000256" key="1">
    <source>
        <dbReference type="SAM" id="Phobius"/>
    </source>
</evidence>
<protein>
    <submittedName>
        <fullName evidence="2">Uncharacterized metal-binding protein (DUF2227)</fullName>
    </submittedName>
</protein>
<sequence>MASGKTHTRTNFVAIGALAVATPFIDLDVPLALLLGAIVGTLWLSPDLDLKSDAYFRWGPLRGFWLPYVKLMPHRSLFSHLPVLSDLIRIIYLGFPIVILLTFTPYEAATIAWLDANGLPFFLGLTFATTLHTALDYTSTFFKRAF</sequence>
<keyword evidence="1" id="KW-1133">Transmembrane helix</keyword>
<dbReference type="EMBL" id="UGGP01000001">
    <property type="protein sequence ID" value="STO07996.1"/>
    <property type="molecule type" value="Genomic_DNA"/>
</dbReference>
<dbReference type="PANTHER" id="PTHR39085:SF1">
    <property type="entry name" value="SLL0924 PROTEIN"/>
    <property type="match status" value="1"/>
</dbReference>
<evidence type="ECO:0000313" key="2">
    <source>
        <dbReference type="EMBL" id="STO07996.1"/>
    </source>
</evidence>
<dbReference type="OrthoDB" id="69351at2"/>
<keyword evidence="1" id="KW-0472">Membrane</keyword>
<keyword evidence="1" id="KW-0812">Transmembrane</keyword>
<name>A0A377FU23_9BACL</name>
<dbReference type="Pfam" id="PF09988">
    <property type="entry name" value="DUF2227"/>
    <property type="match status" value="1"/>
</dbReference>